<dbReference type="RefSeq" id="WP_006738816.1">
    <property type="nucleotide sequence ID" value="NZ_AEUZ02000001.1"/>
</dbReference>
<evidence type="ECO:0000313" key="3">
    <source>
        <dbReference type="Proteomes" id="UP000005388"/>
    </source>
</evidence>
<dbReference type="InterPro" id="IPR009323">
    <property type="entry name" value="DUF979"/>
</dbReference>
<dbReference type="AlphaFoldDB" id="G5KCA2"/>
<feature type="transmembrane region" description="Helical" evidence="1">
    <location>
        <begin position="163"/>
        <end position="186"/>
    </location>
</feature>
<organism evidence="2 3">
    <name type="scientific">Streptococcus urinalis 2285-97</name>
    <dbReference type="NCBI Taxonomy" id="764291"/>
    <lineage>
        <taxon>Bacteria</taxon>
        <taxon>Bacillati</taxon>
        <taxon>Bacillota</taxon>
        <taxon>Bacilli</taxon>
        <taxon>Lactobacillales</taxon>
        <taxon>Streptococcaceae</taxon>
        <taxon>Streptococcus</taxon>
    </lineage>
</organism>
<comment type="caution">
    <text evidence="2">The sequence shown here is derived from an EMBL/GenBank/DDBJ whole genome shotgun (WGS) entry which is preliminary data.</text>
</comment>
<dbReference type="STRING" id="764291.STRUR_0416"/>
<keyword evidence="1" id="KW-0472">Membrane</keyword>
<dbReference type="EMBL" id="AEUZ02000001">
    <property type="protein sequence ID" value="EHJ56043.1"/>
    <property type="molecule type" value="Genomic_DNA"/>
</dbReference>
<proteinExistence type="predicted"/>
<keyword evidence="3" id="KW-1185">Reference proteome</keyword>
<reference evidence="2 3" key="1">
    <citation type="journal article" date="2014" name="Int. J. Syst. Evol. Microbiol.">
        <title>Phylogenomics and the dynamic genome evolution of the genus Streptococcus.</title>
        <authorList>
            <consortium name="The Broad Institute Genome Sequencing Platform"/>
            <person name="Richards V.P."/>
            <person name="Palmer S.R."/>
            <person name="Pavinski Bitar P.D."/>
            <person name="Qin X."/>
            <person name="Weinstock G.M."/>
            <person name="Highlander S.K."/>
            <person name="Town C.D."/>
            <person name="Burne R.A."/>
            <person name="Stanhope M.J."/>
        </authorList>
    </citation>
    <scope>NUCLEOTIDE SEQUENCE [LARGE SCALE GENOMIC DNA]</scope>
    <source>
        <strain evidence="2 3">2285-97</strain>
    </source>
</reference>
<protein>
    <submittedName>
        <fullName evidence="2">Membrane protein</fullName>
    </submittedName>
</protein>
<gene>
    <name evidence="2" type="ORF">STRUR_0416</name>
</gene>
<feature type="transmembrane region" description="Helical" evidence="1">
    <location>
        <begin position="286"/>
        <end position="306"/>
    </location>
</feature>
<evidence type="ECO:0000256" key="1">
    <source>
        <dbReference type="SAM" id="Phobius"/>
    </source>
</evidence>
<keyword evidence="1" id="KW-1133">Transmembrane helix</keyword>
<feature type="transmembrane region" description="Helical" evidence="1">
    <location>
        <begin position="97"/>
        <end position="119"/>
    </location>
</feature>
<feature type="transmembrane region" description="Helical" evidence="1">
    <location>
        <begin position="60"/>
        <end position="77"/>
    </location>
</feature>
<evidence type="ECO:0000313" key="2">
    <source>
        <dbReference type="EMBL" id="EHJ56043.1"/>
    </source>
</evidence>
<dbReference type="Pfam" id="PF06166">
    <property type="entry name" value="DUF979"/>
    <property type="match status" value="1"/>
</dbReference>
<keyword evidence="1" id="KW-0812">Transmembrane</keyword>
<feature type="transmembrane region" description="Helical" evidence="1">
    <location>
        <begin position="35"/>
        <end position="54"/>
    </location>
</feature>
<feature type="transmembrane region" description="Helical" evidence="1">
    <location>
        <begin position="125"/>
        <end position="142"/>
    </location>
</feature>
<dbReference type="Proteomes" id="UP000005388">
    <property type="component" value="Unassembled WGS sequence"/>
</dbReference>
<feature type="transmembrane region" description="Helical" evidence="1">
    <location>
        <begin position="206"/>
        <end position="237"/>
    </location>
</feature>
<accession>G5KCA2</accession>
<sequence>MVALGNTLLEISYIIIGLQFLHTAYRVFRDDTNPVRVGTGFFWGLIGITFIGGSFLPNKLVGIIVVVLALLTLFKQVDISKFPPLKEEVAEARASKIGNAIFLPVILMAVLALVIAQIIPDFSRVAIAIAAIIATITALYVTKQKPQTLLDENNRMIQQVSTSGILPQLLGALGAIFTAAGVGTVISSLIGGLVPESSRFFGVVAYVLGMVVFTMIMGNAFAAFTVITAGVGVPFVFQLGANPILAGALAMTAGYCGTLLTPMAANFNALPVALMDMKNPNGVIKAQAPVALVMIVVHIIVMYFFAF</sequence>
<dbReference type="eggNOG" id="COG3817">
    <property type="taxonomic scope" value="Bacteria"/>
</dbReference>
<name>G5KCA2_9STRE</name>